<comment type="pathway">
    <text evidence="1 9">Amino-acid biosynthesis; L-arginine biosynthesis; N(2)-acetyl-L-ornithine from L-glutamate: step 2/4.</text>
</comment>
<dbReference type="Pfam" id="PF00696">
    <property type="entry name" value="AA_kinase"/>
    <property type="match status" value="1"/>
</dbReference>
<dbReference type="InterPro" id="IPR004662">
    <property type="entry name" value="AcgluKinase_fam"/>
</dbReference>
<evidence type="ECO:0000313" key="12">
    <source>
        <dbReference type="Proteomes" id="UP001158066"/>
    </source>
</evidence>
<feature type="binding site" evidence="9">
    <location>
        <position position="90"/>
    </location>
    <ligand>
        <name>substrate</name>
    </ligand>
</feature>
<feature type="site" description="Transition state stabilizer" evidence="9">
    <location>
        <position position="33"/>
    </location>
</feature>
<dbReference type="GO" id="GO:0005737">
    <property type="term" value="C:cytoplasm"/>
    <property type="evidence" value="ECO:0007669"/>
    <property type="project" value="UniProtKB-SubCell"/>
</dbReference>
<keyword evidence="9" id="KW-0963">Cytoplasm</keyword>
<reference evidence="11" key="1">
    <citation type="submission" date="2017-05" db="EMBL/GenBank/DDBJ databases">
        <authorList>
            <person name="Varghese N."/>
            <person name="Submissions S."/>
        </authorList>
    </citation>
    <scope>NUCLEOTIDE SEQUENCE</scope>
    <source>
        <strain evidence="11">Su22</strain>
    </source>
</reference>
<dbReference type="Gene3D" id="3.40.1160.10">
    <property type="entry name" value="Acetylglutamate kinase-like"/>
    <property type="match status" value="1"/>
</dbReference>
<keyword evidence="6 9" id="KW-0418">Kinase</keyword>
<comment type="caution">
    <text evidence="11">The sequence shown here is derived from an EMBL/GenBank/DDBJ whole genome shotgun (WGS) entry which is preliminary data.</text>
</comment>
<dbReference type="EC" id="2.7.2.8" evidence="9"/>
<dbReference type="InterPro" id="IPR041727">
    <property type="entry name" value="NAGK-C"/>
</dbReference>
<dbReference type="RefSeq" id="WP_283407736.1">
    <property type="nucleotide sequence ID" value="NZ_FXUF01000001.1"/>
</dbReference>
<feature type="binding site" evidence="9">
    <location>
        <begin position="68"/>
        <end position="69"/>
    </location>
    <ligand>
        <name>substrate</name>
    </ligand>
</feature>
<dbReference type="PANTHER" id="PTHR23342">
    <property type="entry name" value="N-ACETYLGLUTAMATE SYNTHASE"/>
    <property type="match status" value="1"/>
</dbReference>
<comment type="subcellular location">
    <subcellularLocation>
        <location evidence="9">Cytoplasm</location>
    </subcellularLocation>
</comment>
<proteinExistence type="inferred from homology"/>
<organism evidence="11 12">
    <name type="scientific">Anoxynatronum buryatiense</name>
    <dbReference type="NCBI Taxonomy" id="489973"/>
    <lineage>
        <taxon>Bacteria</taxon>
        <taxon>Bacillati</taxon>
        <taxon>Bacillota</taxon>
        <taxon>Clostridia</taxon>
        <taxon>Eubacteriales</taxon>
        <taxon>Clostridiaceae</taxon>
        <taxon>Anoxynatronum</taxon>
    </lineage>
</organism>
<keyword evidence="4 9" id="KW-0808">Transferase</keyword>
<dbReference type="CDD" id="cd04250">
    <property type="entry name" value="AAK_NAGK-C"/>
    <property type="match status" value="1"/>
</dbReference>
<dbReference type="SUPFAM" id="SSF53633">
    <property type="entry name" value="Carbamate kinase-like"/>
    <property type="match status" value="1"/>
</dbReference>
<dbReference type="GO" id="GO:0042450">
    <property type="term" value="P:L-arginine biosynthetic process via ornithine"/>
    <property type="evidence" value="ECO:0007669"/>
    <property type="project" value="UniProtKB-UniRule"/>
</dbReference>
<dbReference type="PIRSF" id="PIRSF000728">
    <property type="entry name" value="NAGK"/>
    <property type="match status" value="1"/>
</dbReference>
<dbReference type="EMBL" id="FXUF01000001">
    <property type="protein sequence ID" value="SMP40480.1"/>
    <property type="molecule type" value="Genomic_DNA"/>
</dbReference>
<keyword evidence="3 9" id="KW-0028">Amino-acid biosynthesis</keyword>
<evidence type="ECO:0000256" key="1">
    <source>
        <dbReference type="ARBA" id="ARBA00004828"/>
    </source>
</evidence>
<evidence type="ECO:0000256" key="3">
    <source>
        <dbReference type="ARBA" id="ARBA00022605"/>
    </source>
</evidence>
<protein>
    <recommendedName>
        <fullName evidence="9">Acetylglutamate kinase</fullName>
        <ecNumber evidence="9">2.7.2.8</ecNumber>
    </recommendedName>
    <alternativeName>
        <fullName evidence="9">N-acetyl-L-glutamate 5-phosphotransferase</fullName>
    </alternativeName>
    <alternativeName>
        <fullName evidence="9">NAG kinase</fullName>
        <shortName evidence="9">NAGK</shortName>
    </alternativeName>
</protein>
<gene>
    <name evidence="9" type="primary">argB</name>
    <name evidence="11" type="ORF">SAMN06296020_101391</name>
</gene>
<comment type="similarity">
    <text evidence="9">Belongs to the acetylglutamate kinase family. ArgB subfamily.</text>
</comment>
<dbReference type="Proteomes" id="UP001158066">
    <property type="component" value="Unassembled WGS sequence"/>
</dbReference>
<keyword evidence="12" id="KW-1185">Reference proteome</keyword>
<evidence type="ECO:0000259" key="10">
    <source>
        <dbReference type="Pfam" id="PF00696"/>
    </source>
</evidence>
<evidence type="ECO:0000313" key="11">
    <source>
        <dbReference type="EMBL" id="SMP40480.1"/>
    </source>
</evidence>
<comment type="catalytic activity">
    <reaction evidence="8 9">
        <text>N-acetyl-L-glutamate + ATP = N-acetyl-L-glutamyl 5-phosphate + ADP</text>
        <dbReference type="Rhea" id="RHEA:14629"/>
        <dbReference type="ChEBI" id="CHEBI:30616"/>
        <dbReference type="ChEBI" id="CHEBI:44337"/>
        <dbReference type="ChEBI" id="CHEBI:57936"/>
        <dbReference type="ChEBI" id="CHEBI:456216"/>
        <dbReference type="EC" id="2.7.2.8"/>
    </reaction>
</comment>
<dbReference type="InterPro" id="IPR001048">
    <property type="entry name" value="Asp/Glu/Uridylate_kinase"/>
</dbReference>
<dbReference type="AlphaFoldDB" id="A0AA46AHL2"/>
<dbReference type="GO" id="GO:0005524">
    <property type="term" value="F:ATP binding"/>
    <property type="evidence" value="ECO:0007669"/>
    <property type="project" value="UniProtKB-UniRule"/>
</dbReference>
<comment type="function">
    <text evidence="9">Catalyzes the ATP-dependent phosphorylation of N-acetyl-L-glutamate.</text>
</comment>
<feature type="site" description="Transition state stabilizer" evidence="9">
    <location>
        <position position="245"/>
    </location>
</feature>
<evidence type="ECO:0000256" key="2">
    <source>
        <dbReference type="ARBA" id="ARBA00022571"/>
    </source>
</evidence>
<dbReference type="InterPro" id="IPR037528">
    <property type="entry name" value="ArgB"/>
</dbReference>
<dbReference type="HAMAP" id="MF_00082">
    <property type="entry name" value="ArgB"/>
    <property type="match status" value="1"/>
</dbReference>
<sequence>MSQSTNGGEFNPELLLQSLPYIQQYHQKIILIKYGGNAMVNEELKGQVIKDIAFMKYVGMKPVIMHGGGPEITGMMEKLGHETKFINGLRVTDELTMEITEMVLTGKVAKDLVGRLSRYGIKSIGISGQDGGLIKARQKKPELGFVGDVVEINPELVFDLLEKNYVPVISSIGCDEKGKRYNINADEAAGKMAVALGAAVQLLLTDVQGVMKEEGTQKVVIPELCPKEIKHYIEKGVITGGMIPKVNCCVESVANGVRRAHIIDGRESHSLLFEIFSDSSKGTTISE</sequence>
<dbReference type="NCBIfam" id="TIGR00761">
    <property type="entry name" value="argB"/>
    <property type="match status" value="1"/>
</dbReference>
<dbReference type="GO" id="GO:0003991">
    <property type="term" value="F:acetylglutamate kinase activity"/>
    <property type="evidence" value="ECO:0007669"/>
    <property type="project" value="UniProtKB-UniRule"/>
</dbReference>
<evidence type="ECO:0000256" key="5">
    <source>
        <dbReference type="ARBA" id="ARBA00022741"/>
    </source>
</evidence>
<feature type="domain" description="Aspartate/glutamate/uridylate kinase" evidence="10">
    <location>
        <begin position="28"/>
        <end position="264"/>
    </location>
</feature>
<evidence type="ECO:0000256" key="6">
    <source>
        <dbReference type="ARBA" id="ARBA00022777"/>
    </source>
</evidence>
<evidence type="ECO:0000256" key="7">
    <source>
        <dbReference type="ARBA" id="ARBA00022840"/>
    </source>
</evidence>
<dbReference type="InterPro" id="IPR036393">
    <property type="entry name" value="AceGlu_kinase-like_sf"/>
</dbReference>
<keyword evidence="7 9" id="KW-0067">ATP-binding</keyword>
<evidence type="ECO:0000256" key="9">
    <source>
        <dbReference type="HAMAP-Rule" id="MF_00082"/>
    </source>
</evidence>
<name>A0AA46AHL2_9CLOT</name>
<dbReference type="PANTHER" id="PTHR23342:SF0">
    <property type="entry name" value="N-ACETYLGLUTAMATE SYNTHASE, MITOCHONDRIAL"/>
    <property type="match status" value="1"/>
</dbReference>
<feature type="binding site" evidence="9">
    <location>
        <position position="182"/>
    </location>
    <ligand>
        <name>substrate</name>
    </ligand>
</feature>
<evidence type="ECO:0000256" key="4">
    <source>
        <dbReference type="ARBA" id="ARBA00022679"/>
    </source>
</evidence>
<keyword evidence="2 9" id="KW-0055">Arginine biosynthesis</keyword>
<dbReference type="FunFam" id="3.40.1160.10:FF:000004">
    <property type="entry name" value="Acetylglutamate kinase"/>
    <property type="match status" value="1"/>
</dbReference>
<evidence type="ECO:0000256" key="8">
    <source>
        <dbReference type="ARBA" id="ARBA00048141"/>
    </source>
</evidence>
<keyword evidence="5 9" id="KW-0547">Nucleotide-binding</keyword>
<accession>A0AA46AHL2</accession>